<dbReference type="SUPFAM" id="SSF103473">
    <property type="entry name" value="MFS general substrate transporter"/>
    <property type="match status" value="1"/>
</dbReference>
<proteinExistence type="predicted"/>
<keyword evidence="2" id="KW-0472">Membrane</keyword>
<dbReference type="Pfam" id="PF00990">
    <property type="entry name" value="GGDEF"/>
    <property type="match status" value="1"/>
</dbReference>
<dbReference type="SMART" id="SM00267">
    <property type="entry name" value="GGDEF"/>
    <property type="match status" value="1"/>
</dbReference>
<accession>R0AL76</accession>
<sequence length="484" mass="54233">MLVRGRIVFCQGRCANAGKGGGSDLWMCRSAGTVGMRTSDGKRNLRTRWEDAVIQIPIFKKKQDTCVSMTPKERNGNEEKNNTFEGRDFLEEIFAVLTDMAVILFDLLIYSMIFKMKKNTLLYRALMIGGCGVILVFYFLGVYLWGIPASLAAAIFMTVPSFLLFLALSRHKGSRFLLTFCFVDTVTLIIAFIGRYVGILFQGGSIGAFVVVVVLFSGLLAAGHKRLRTYHILLDTVDSGWGTMAFCTVLIYFFLIFFAAYPEPMIQRPEYAPSWLTFASVVLACYAVFLQSIRKTLHIQRQNERLEREKHLFQLVYLDALTCLYNRAAYVERVNTLERESGERAICCVMLDCNCFKQINDRFGHHVGDIVLCRVADALRAVFSETTEHLFRIGGDEFTVILPDSSPEQTEMLLANLAAALESVSDELGISISIAGGYACTRPGESIEDAFIRADAKMYQNKAVMNSQEAQRTRQSPSDDGPRG</sequence>
<evidence type="ECO:0000256" key="1">
    <source>
        <dbReference type="SAM" id="MobiDB-lite"/>
    </source>
</evidence>
<feature type="transmembrane region" description="Helical" evidence="2">
    <location>
        <begin position="93"/>
        <end position="114"/>
    </location>
</feature>
<dbReference type="Gene3D" id="3.30.70.270">
    <property type="match status" value="1"/>
</dbReference>
<keyword evidence="2" id="KW-1133">Transmembrane helix</keyword>
<dbReference type="InterPro" id="IPR050469">
    <property type="entry name" value="Diguanylate_Cyclase"/>
</dbReference>
<name>R0AL76_9FIRM</name>
<evidence type="ECO:0000313" key="5">
    <source>
        <dbReference type="Proteomes" id="UP000013041"/>
    </source>
</evidence>
<dbReference type="PANTHER" id="PTHR45138">
    <property type="entry name" value="REGULATORY COMPONENTS OF SENSORY TRANSDUCTION SYSTEM"/>
    <property type="match status" value="1"/>
</dbReference>
<dbReference type="PROSITE" id="PS50887">
    <property type="entry name" value="GGDEF"/>
    <property type="match status" value="1"/>
</dbReference>
<feature type="transmembrane region" description="Helical" evidence="2">
    <location>
        <begin position="241"/>
        <end position="261"/>
    </location>
</feature>
<dbReference type="Proteomes" id="UP000013041">
    <property type="component" value="Unassembled WGS sequence"/>
</dbReference>
<feature type="transmembrane region" description="Helical" evidence="2">
    <location>
        <begin position="121"/>
        <end position="145"/>
    </location>
</feature>
<comment type="caution">
    <text evidence="4">The sequence shown here is derived from an EMBL/GenBank/DDBJ whole genome shotgun (WGS) entry which is preliminary data.</text>
</comment>
<dbReference type="EMBL" id="AGYG01000022">
    <property type="protein sequence ID" value="ENZ37113.1"/>
    <property type="molecule type" value="Genomic_DNA"/>
</dbReference>
<evidence type="ECO:0000259" key="3">
    <source>
        <dbReference type="PROSITE" id="PS50887"/>
    </source>
</evidence>
<feature type="transmembrane region" description="Helical" evidence="2">
    <location>
        <begin position="176"/>
        <end position="193"/>
    </location>
</feature>
<dbReference type="GO" id="GO:0052621">
    <property type="term" value="F:diguanylate cyclase activity"/>
    <property type="evidence" value="ECO:0007669"/>
    <property type="project" value="TreeGrafter"/>
</dbReference>
<dbReference type="CDD" id="cd01949">
    <property type="entry name" value="GGDEF"/>
    <property type="match status" value="1"/>
</dbReference>
<organism evidence="4 5">
    <name type="scientific">Enterocloster bolteae 90B8</name>
    <dbReference type="NCBI Taxonomy" id="997897"/>
    <lineage>
        <taxon>Bacteria</taxon>
        <taxon>Bacillati</taxon>
        <taxon>Bacillota</taxon>
        <taxon>Clostridia</taxon>
        <taxon>Lachnospirales</taxon>
        <taxon>Lachnospiraceae</taxon>
        <taxon>Enterocloster</taxon>
    </lineage>
</organism>
<reference evidence="4 5" key="1">
    <citation type="submission" date="2013-01" db="EMBL/GenBank/DDBJ databases">
        <title>The Genome Sequence of Clostridium bolteae 90B8.</title>
        <authorList>
            <consortium name="The Broad Institute Genome Sequencing Platform"/>
            <person name="Earl A."/>
            <person name="Ward D."/>
            <person name="Feldgarden M."/>
            <person name="Gevers D."/>
            <person name="Courvalin P."/>
            <person name="Lambert T."/>
            <person name="Walker B."/>
            <person name="Young S.K."/>
            <person name="Zeng Q."/>
            <person name="Gargeya S."/>
            <person name="Fitzgerald M."/>
            <person name="Haas B."/>
            <person name="Abouelleil A."/>
            <person name="Alvarado L."/>
            <person name="Arachchi H.M."/>
            <person name="Berlin A.M."/>
            <person name="Chapman S.B."/>
            <person name="Dewar J."/>
            <person name="Goldberg J."/>
            <person name="Griggs A."/>
            <person name="Gujja S."/>
            <person name="Hansen M."/>
            <person name="Howarth C."/>
            <person name="Imamovic A."/>
            <person name="Larimer J."/>
            <person name="McCowan C."/>
            <person name="Murphy C."/>
            <person name="Neiman D."/>
            <person name="Pearson M."/>
            <person name="Priest M."/>
            <person name="Roberts A."/>
            <person name="Saif S."/>
            <person name="Shea T."/>
            <person name="Sisk P."/>
            <person name="Sykes S."/>
            <person name="Wortman J."/>
            <person name="Nusbaum C."/>
            <person name="Birren B."/>
        </authorList>
    </citation>
    <scope>NUCLEOTIDE SEQUENCE [LARGE SCALE GENOMIC DNA]</scope>
    <source>
        <strain evidence="4 5">90B8</strain>
    </source>
</reference>
<feature type="transmembrane region" description="Helical" evidence="2">
    <location>
        <begin position="151"/>
        <end position="169"/>
    </location>
</feature>
<dbReference type="InterPro" id="IPR043128">
    <property type="entry name" value="Rev_trsase/Diguanyl_cyclase"/>
</dbReference>
<protein>
    <submittedName>
        <fullName evidence="4">Diguanylate cyclase (GGDEF) domain-containing protein</fullName>
    </submittedName>
</protein>
<dbReference type="InterPro" id="IPR000160">
    <property type="entry name" value="GGDEF_dom"/>
</dbReference>
<feature type="compositionally biased region" description="Polar residues" evidence="1">
    <location>
        <begin position="464"/>
        <end position="478"/>
    </location>
</feature>
<dbReference type="InterPro" id="IPR036259">
    <property type="entry name" value="MFS_trans_sf"/>
</dbReference>
<feature type="domain" description="GGDEF" evidence="3">
    <location>
        <begin position="344"/>
        <end position="475"/>
    </location>
</feature>
<dbReference type="HOGENOM" id="CLU_563492_0_0_9"/>
<feature type="transmembrane region" description="Helical" evidence="2">
    <location>
        <begin position="273"/>
        <end position="293"/>
    </location>
</feature>
<gene>
    <name evidence="4" type="ORF">HMPREF1097_03383</name>
</gene>
<feature type="transmembrane region" description="Helical" evidence="2">
    <location>
        <begin position="199"/>
        <end position="220"/>
    </location>
</feature>
<dbReference type="PATRIC" id="fig|997897.5.peg.3578"/>
<dbReference type="AlphaFoldDB" id="R0AL76"/>
<dbReference type="SUPFAM" id="SSF55073">
    <property type="entry name" value="Nucleotide cyclase"/>
    <property type="match status" value="1"/>
</dbReference>
<evidence type="ECO:0000256" key="2">
    <source>
        <dbReference type="SAM" id="Phobius"/>
    </source>
</evidence>
<dbReference type="InterPro" id="IPR029787">
    <property type="entry name" value="Nucleotide_cyclase"/>
</dbReference>
<dbReference type="PANTHER" id="PTHR45138:SF9">
    <property type="entry name" value="DIGUANYLATE CYCLASE DGCM-RELATED"/>
    <property type="match status" value="1"/>
</dbReference>
<evidence type="ECO:0000313" key="4">
    <source>
        <dbReference type="EMBL" id="ENZ37113.1"/>
    </source>
</evidence>
<feature type="region of interest" description="Disordered" evidence="1">
    <location>
        <begin position="464"/>
        <end position="484"/>
    </location>
</feature>
<keyword evidence="2" id="KW-0812">Transmembrane</keyword>
<dbReference type="NCBIfam" id="TIGR00254">
    <property type="entry name" value="GGDEF"/>
    <property type="match status" value="1"/>
</dbReference>